<proteinExistence type="inferred from homology"/>
<evidence type="ECO:0000256" key="2">
    <source>
        <dbReference type="ARBA" id="ARBA00010349"/>
    </source>
</evidence>
<evidence type="ECO:0000256" key="6">
    <source>
        <dbReference type="ARBA" id="ARBA00023274"/>
    </source>
</evidence>
<dbReference type="EMBL" id="JANCYU010000014">
    <property type="protein sequence ID" value="KAK4523393.1"/>
    <property type="molecule type" value="Genomic_DNA"/>
</dbReference>
<organism evidence="9 10">
    <name type="scientific">Galdieria yellowstonensis</name>
    <dbReference type="NCBI Taxonomy" id="3028027"/>
    <lineage>
        <taxon>Eukaryota</taxon>
        <taxon>Rhodophyta</taxon>
        <taxon>Bangiophyceae</taxon>
        <taxon>Galdieriales</taxon>
        <taxon>Galdieriaceae</taxon>
        <taxon>Galdieria</taxon>
    </lineage>
</organism>
<dbReference type="GO" id="GO:0005786">
    <property type="term" value="C:signal recognition particle, endoplasmic reticulum targeting"/>
    <property type="evidence" value="ECO:0007669"/>
    <property type="project" value="UniProtKB-UniRule"/>
</dbReference>
<dbReference type="GO" id="GO:0006614">
    <property type="term" value="P:SRP-dependent cotranslational protein targeting to membrane"/>
    <property type="evidence" value="ECO:0007669"/>
    <property type="project" value="UniProtKB-UniRule"/>
</dbReference>
<feature type="region of interest" description="Disordered" evidence="8">
    <location>
        <begin position="83"/>
        <end position="103"/>
    </location>
</feature>
<comment type="caution">
    <text evidence="9">The sequence shown here is derived from an EMBL/GenBank/DDBJ whole genome shotgun (WGS) entry which is preliminary data.</text>
</comment>
<dbReference type="InterPro" id="IPR003210">
    <property type="entry name" value="Signal_recog_particle_SRP14"/>
</dbReference>
<keyword evidence="10" id="KW-1185">Reference proteome</keyword>
<dbReference type="InterPro" id="IPR009018">
    <property type="entry name" value="Signal_recog_particle_SRP9/14"/>
</dbReference>
<keyword evidence="6 7" id="KW-0687">Ribonucleoprotein</keyword>
<evidence type="ECO:0000256" key="8">
    <source>
        <dbReference type="SAM" id="MobiDB-lite"/>
    </source>
</evidence>
<comment type="function">
    <text evidence="7">Component of the signal recognition particle (SRP) complex, a ribonucleoprotein complex that mediates the cotranslational targeting of secretory and membrane proteins to the endoplasmic reticulum (ER). SRP9 together with SRP14 and the Alu portion of the SRP RNA, constitutes the elongation arrest domain of SRP. The complex of SRP9 and SRP14 is required for SRP RNA binding.</text>
</comment>
<comment type="subunit">
    <text evidence="7">Heterodimer with SRP9; binds RNA as heterodimer. Component of a signal recognition particle (SRP) complex that consists of a 7SL RNA molecule of 300 nucleotides and six protein subunits: SRP72, SRP68, SRP54, SRP19, SRP14 and SRP9.</text>
</comment>
<evidence type="ECO:0000256" key="5">
    <source>
        <dbReference type="ARBA" id="ARBA00023135"/>
    </source>
</evidence>
<gene>
    <name evidence="9" type="ORF">GAYE_PCTG52G1288</name>
</gene>
<evidence type="ECO:0000256" key="1">
    <source>
        <dbReference type="ARBA" id="ARBA00004496"/>
    </source>
</evidence>
<dbReference type="Pfam" id="PF02290">
    <property type="entry name" value="SRP14"/>
    <property type="match status" value="1"/>
</dbReference>
<evidence type="ECO:0000256" key="7">
    <source>
        <dbReference type="RuleBase" id="RU368100"/>
    </source>
</evidence>
<evidence type="ECO:0000313" key="10">
    <source>
        <dbReference type="Proteomes" id="UP001300502"/>
    </source>
</evidence>
<evidence type="ECO:0000313" key="9">
    <source>
        <dbReference type="EMBL" id="KAK4523393.1"/>
    </source>
</evidence>
<comment type="similarity">
    <text evidence="2 7">Belongs to the SRP14 family.</text>
</comment>
<dbReference type="Proteomes" id="UP001300502">
    <property type="component" value="Unassembled WGS sequence"/>
</dbReference>
<dbReference type="AlphaFoldDB" id="A0AAV9I6K7"/>
<dbReference type="SUPFAM" id="SSF54762">
    <property type="entry name" value="Signal recognition particle alu RNA binding heterodimer, SRP9/14"/>
    <property type="match status" value="1"/>
</dbReference>
<evidence type="ECO:0000256" key="3">
    <source>
        <dbReference type="ARBA" id="ARBA00022490"/>
    </source>
</evidence>
<comment type="subcellular location">
    <subcellularLocation>
        <location evidence="1 7">Cytoplasm</location>
    </subcellularLocation>
</comment>
<keyword evidence="5 7" id="KW-0733">Signal recognition particle</keyword>
<sequence>MVRSGPDRFVKRLSSLYEEHKDHGTVWVTMKRIGEGKKHPDSGCLIRATDGKRKISCFIASSSKVTEFEPQLHAIMKAHFLGGVKTPQRTRKQPVSSKKKKTT</sequence>
<evidence type="ECO:0000256" key="4">
    <source>
        <dbReference type="ARBA" id="ARBA00022884"/>
    </source>
</evidence>
<dbReference type="GO" id="GO:0030942">
    <property type="term" value="F:endoplasmic reticulum signal peptide binding"/>
    <property type="evidence" value="ECO:0007669"/>
    <property type="project" value="UniProtKB-UniRule"/>
</dbReference>
<dbReference type="PANTHER" id="PTHR12013">
    <property type="entry name" value="SIGNAL RECOGNITION PARTICLE 14 KD PROTEIN"/>
    <property type="match status" value="1"/>
</dbReference>
<keyword evidence="4 7" id="KW-0694">RNA-binding</keyword>
<dbReference type="Gene3D" id="3.30.720.10">
    <property type="entry name" value="Signal recognition particle alu RNA binding heterodimer, srp9/1"/>
    <property type="match status" value="1"/>
</dbReference>
<feature type="compositionally biased region" description="Basic residues" evidence="8">
    <location>
        <begin position="88"/>
        <end position="103"/>
    </location>
</feature>
<reference evidence="9 10" key="1">
    <citation type="submission" date="2022-07" db="EMBL/GenBank/DDBJ databases">
        <title>Genome-wide signatures of adaptation to extreme environments.</title>
        <authorList>
            <person name="Cho C.H."/>
            <person name="Yoon H.S."/>
        </authorList>
    </citation>
    <scope>NUCLEOTIDE SEQUENCE [LARGE SCALE GENOMIC DNA]</scope>
    <source>
        <strain evidence="9 10">108.79 E11</strain>
    </source>
</reference>
<name>A0AAV9I6K7_9RHOD</name>
<keyword evidence="3 7" id="KW-0963">Cytoplasm</keyword>
<accession>A0AAV9I6K7</accession>
<dbReference type="GO" id="GO:0008312">
    <property type="term" value="F:7S RNA binding"/>
    <property type="evidence" value="ECO:0007669"/>
    <property type="project" value="UniProtKB-UniRule"/>
</dbReference>
<protein>
    <recommendedName>
        <fullName evidence="7">Signal recognition particle 14 kDa protein</fullName>
        <shortName evidence="7">SRP14</shortName>
    </recommendedName>
</protein>